<reference evidence="3" key="1">
    <citation type="submission" date="2019-08" db="EMBL/GenBank/DDBJ databases">
        <title>The genome of the North American firefly Photinus pyralis.</title>
        <authorList>
            <consortium name="Photinus pyralis genome working group"/>
            <person name="Fallon T.R."/>
            <person name="Sander Lower S.E."/>
            <person name="Weng J.-K."/>
        </authorList>
    </citation>
    <scope>NUCLEOTIDE SEQUENCE</scope>
    <source>
        <strain evidence="3">TRF0915ILg1</strain>
        <tissue evidence="3">Whole body</tissue>
    </source>
</reference>
<comment type="caution">
    <text evidence="3">The sequence shown here is derived from an EMBL/GenBank/DDBJ whole genome shotgun (WGS) entry which is preliminary data.</text>
</comment>
<feature type="region of interest" description="Disordered" evidence="1">
    <location>
        <begin position="137"/>
        <end position="257"/>
    </location>
</feature>
<dbReference type="OrthoDB" id="8195832at2759"/>
<accession>A0A8K0C6F5</accession>
<keyword evidence="4" id="KW-1185">Reference proteome</keyword>
<dbReference type="Proteomes" id="UP000801492">
    <property type="component" value="Unassembled WGS sequence"/>
</dbReference>
<feature type="compositionally biased region" description="Basic residues" evidence="1">
    <location>
        <begin position="208"/>
        <end position="224"/>
    </location>
</feature>
<feature type="compositionally biased region" description="Basic and acidic residues" evidence="1">
    <location>
        <begin position="225"/>
        <end position="234"/>
    </location>
</feature>
<sequence>MFKHFFPIFIITGVLADYYQKPVYQYRYETEDVMKTDATSIPVRGYHVVQGGYYPEHYGGYSGGGFGGIGGYSGPGFIGGRYIDGPEFSGQYYPSVGSAGFIGSGISSPYYGHHGVGGEYVDSNAYSGGNKDVNGGGFEKANGRKGSEFSKGQEGYSEGKVDLKNSKGDSGYYNEAGGEKKSYEDGKAYAGGQHYDQQGKSEGEKKQKGFHKKGHVVKGYKNSHHKDENGKTEEFYDEEHDEGGNYSYGGQSGSYGEKAESAYKGGHDNGQFNAAENKKEGHYDSHHIVDNNNADKGHYGEKKYGSNGEIYGTHNGIDQHSLLGHQEANRIFKHHPYHVPFFPVY</sequence>
<feature type="signal peptide" evidence="2">
    <location>
        <begin position="1"/>
        <end position="16"/>
    </location>
</feature>
<evidence type="ECO:0000256" key="1">
    <source>
        <dbReference type="SAM" id="MobiDB-lite"/>
    </source>
</evidence>
<gene>
    <name evidence="3" type="ORF">ILUMI_27485</name>
</gene>
<feature type="compositionally biased region" description="Basic and acidic residues" evidence="1">
    <location>
        <begin position="177"/>
        <end position="187"/>
    </location>
</feature>
<evidence type="ECO:0000313" key="3">
    <source>
        <dbReference type="EMBL" id="KAF2878677.1"/>
    </source>
</evidence>
<feature type="compositionally biased region" description="Basic and acidic residues" evidence="1">
    <location>
        <begin position="197"/>
        <end position="207"/>
    </location>
</feature>
<protein>
    <submittedName>
        <fullName evidence="3">Uncharacterized protein</fullName>
    </submittedName>
</protein>
<name>A0A8K0C6F5_IGNLU</name>
<feature type="compositionally biased region" description="Basic and acidic residues" evidence="1">
    <location>
        <begin position="157"/>
        <end position="167"/>
    </location>
</feature>
<dbReference type="InterPro" id="IPR031959">
    <property type="entry name" value="DUF4779"/>
</dbReference>
<dbReference type="AlphaFoldDB" id="A0A8K0C6F5"/>
<evidence type="ECO:0000313" key="4">
    <source>
        <dbReference type="Proteomes" id="UP000801492"/>
    </source>
</evidence>
<organism evidence="3 4">
    <name type="scientific">Ignelater luminosus</name>
    <name type="common">Cucubano</name>
    <name type="synonym">Pyrophorus luminosus</name>
    <dbReference type="NCBI Taxonomy" id="2038154"/>
    <lineage>
        <taxon>Eukaryota</taxon>
        <taxon>Metazoa</taxon>
        <taxon>Ecdysozoa</taxon>
        <taxon>Arthropoda</taxon>
        <taxon>Hexapoda</taxon>
        <taxon>Insecta</taxon>
        <taxon>Pterygota</taxon>
        <taxon>Neoptera</taxon>
        <taxon>Endopterygota</taxon>
        <taxon>Coleoptera</taxon>
        <taxon>Polyphaga</taxon>
        <taxon>Elateriformia</taxon>
        <taxon>Elateroidea</taxon>
        <taxon>Elateridae</taxon>
        <taxon>Agrypninae</taxon>
        <taxon>Pyrophorini</taxon>
        <taxon>Ignelater</taxon>
    </lineage>
</organism>
<feature type="chain" id="PRO_5035438839" evidence="2">
    <location>
        <begin position="17"/>
        <end position="345"/>
    </location>
</feature>
<dbReference type="EMBL" id="VTPC01091307">
    <property type="protein sequence ID" value="KAF2878677.1"/>
    <property type="molecule type" value="Genomic_DNA"/>
</dbReference>
<proteinExistence type="predicted"/>
<dbReference type="Pfam" id="PF16009">
    <property type="entry name" value="DUF4779"/>
    <property type="match status" value="1"/>
</dbReference>
<keyword evidence="2" id="KW-0732">Signal</keyword>
<evidence type="ECO:0000256" key="2">
    <source>
        <dbReference type="SAM" id="SignalP"/>
    </source>
</evidence>